<reference evidence="1 2" key="1">
    <citation type="submission" date="2015-07" db="EMBL/GenBank/DDBJ databases">
        <title>Genome sequence of Ornatilinea apprima DSM 23815.</title>
        <authorList>
            <person name="Hemp J."/>
            <person name="Ward L.M."/>
            <person name="Pace L.A."/>
            <person name="Fischer W.W."/>
        </authorList>
    </citation>
    <scope>NUCLEOTIDE SEQUENCE [LARGE SCALE GENOMIC DNA]</scope>
    <source>
        <strain evidence="1 2">P3M-1</strain>
    </source>
</reference>
<evidence type="ECO:0000313" key="1">
    <source>
        <dbReference type="EMBL" id="KPL77003.1"/>
    </source>
</evidence>
<dbReference type="InterPro" id="IPR027417">
    <property type="entry name" value="P-loop_NTPase"/>
</dbReference>
<keyword evidence="2" id="KW-1185">Reference proteome</keyword>
<dbReference type="STRING" id="1134406.ADN00_10550"/>
<evidence type="ECO:0008006" key="3">
    <source>
        <dbReference type="Google" id="ProtNLM"/>
    </source>
</evidence>
<dbReference type="Proteomes" id="UP000050417">
    <property type="component" value="Unassembled WGS sequence"/>
</dbReference>
<accession>A0A0P6XUE7</accession>
<organism evidence="1 2">
    <name type="scientific">Ornatilinea apprima</name>
    <dbReference type="NCBI Taxonomy" id="1134406"/>
    <lineage>
        <taxon>Bacteria</taxon>
        <taxon>Bacillati</taxon>
        <taxon>Chloroflexota</taxon>
        <taxon>Anaerolineae</taxon>
        <taxon>Anaerolineales</taxon>
        <taxon>Anaerolineaceae</taxon>
        <taxon>Ornatilinea</taxon>
    </lineage>
</organism>
<gene>
    <name evidence="1" type="ORF">ADN00_10550</name>
</gene>
<name>A0A0P6XUE7_9CHLR</name>
<sequence length="189" mass="21446">MKNIILGGVPRSGKSLLAQRLCRDLGLSHLSLDSLVSAFSRVFPGLGITHAATSPIETARRLSPFVLEWLRHLEFEGVPFLLEGYHLLPEDLRSLDARRYVVAFIGYPSLKAPEIKLRQVRAFARANDWTRDLSNEELLPIIRRYISESHMLADTCSAERMLFVDTGEFFDDALEEAFEVLSLRAEDTR</sequence>
<proteinExistence type="predicted"/>
<dbReference type="Gene3D" id="3.40.50.300">
    <property type="entry name" value="P-loop containing nucleotide triphosphate hydrolases"/>
    <property type="match status" value="1"/>
</dbReference>
<dbReference type="RefSeq" id="WP_075062962.1">
    <property type="nucleotide sequence ID" value="NZ_LGCL01000024.1"/>
</dbReference>
<evidence type="ECO:0000313" key="2">
    <source>
        <dbReference type="Proteomes" id="UP000050417"/>
    </source>
</evidence>
<comment type="caution">
    <text evidence="1">The sequence shown here is derived from an EMBL/GenBank/DDBJ whole genome shotgun (WGS) entry which is preliminary data.</text>
</comment>
<dbReference type="EMBL" id="LGCL01000024">
    <property type="protein sequence ID" value="KPL77003.1"/>
    <property type="molecule type" value="Genomic_DNA"/>
</dbReference>
<dbReference type="SUPFAM" id="SSF52540">
    <property type="entry name" value="P-loop containing nucleoside triphosphate hydrolases"/>
    <property type="match status" value="1"/>
</dbReference>
<protein>
    <recommendedName>
        <fullName evidence="3">Adenylate kinase</fullName>
    </recommendedName>
</protein>
<dbReference type="AlphaFoldDB" id="A0A0P6XUE7"/>
<dbReference type="OrthoDB" id="9788481at2"/>